<feature type="region of interest" description="Disordered" evidence="1">
    <location>
        <begin position="150"/>
        <end position="181"/>
    </location>
</feature>
<evidence type="ECO:0000313" key="4">
    <source>
        <dbReference type="Proteomes" id="UP001620645"/>
    </source>
</evidence>
<organism evidence="3 4">
    <name type="scientific">Heterodera schachtii</name>
    <name type="common">Sugarbeet cyst nematode worm</name>
    <name type="synonym">Tylenchus schachtii</name>
    <dbReference type="NCBI Taxonomy" id="97005"/>
    <lineage>
        <taxon>Eukaryota</taxon>
        <taxon>Metazoa</taxon>
        <taxon>Ecdysozoa</taxon>
        <taxon>Nematoda</taxon>
        <taxon>Chromadorea</taxon>
        <taxon>Rhabditida</taxon>
        <taxon>Tylenchina</taxon>
        <taxon>Tylenchomorpha</taxon>
        <taxon>Tylenchoidea</taxon>
        <taxon>Heteroderidae</taxon>
        <taxon>Heteroderinae</taxon>
        <taxon>Heterodera</taxon>
    </lineage>
</organism>
<dbReference type="AlphaFoldDB" id="A0ABD2JFR1"/>
<feature type="signal peptide" evidence="2">
    <location>
        <begin position="1"/>
        <end position="22"/>
    </location>
</feature>
<evidence type="ECO:0000256" key="2">
    <source>
        <dbReference type="SAM" id="SignalP"/>
    </source>
</evidence>
<feature type="compositionally biased region" description="Low complexity" evidence="1">
    <location>
        <begin position="155"/>
        <end position="167"/>
    </location>
</feature>
<evidence type="ECO:0000313" key="3">
    <source>
        <dbReference type="EMBL" id="KAL3089303.1"/>
    </source>
</evidence>
<proteinExistence type="predicted"/>
<name>A0ABD2JFR1_HETSC</name>
<sequence>MIARFTVFHLFIILLIIMSTRSLLVIGGPVSFGNSRTSEQKQMAPLITSEKHKHRRHMRHTIKIATTTSATTATTAGGDGADSAIVLRKALLHPSAGPIGRRYSSECFFTPVNCHHFVRRTVFVPKTVGAAGSSSRGKIILPRRRHVGTIESRRSSSSSNNGMNARSNIRRRRTRSKQQQFRHIGARLITSAAAADQNNNAFSRNIYDR</sequence>
<protein>
    <submittedName>
        <fullName evidence="3">Uncharacterized protein</fullName>
    </submittedName>
</protein>
<dbReference type="Proteomes" id="UP001620645">
    <property type="component" value="Unassembled WGS sequence"/>
</dbReference>
<comment type="caution">
    <text evidence="3">The sequence shown here is derived from an EMBL/GenBank/DDBJ whole genome shotgun (WGS) entry which is preliminary data.</text>
</comment>
<gene>
    <name evidence="3" type="ORF">niasHS_007025</name>
</gene>
<feature type="chain" id="PRO_5044874163" evidence="2">
    <location>
        <begin position="23"/>
        <end position="209"/>
    </location>
</feature>
<keyword evidence="2" id="KW-0732">Signal</keyword>
<evidence type="ECO:0000256" key="1">
    <source>
        <dbReference type="SAM" id="MobiDB-lite"/>
    </source>
</evidence>
<accession>A0ABD2JFR1</accession>
<dbReference type="EMBL" id="JBICCN010000145">
    <property type="protein sequence ID" value="KAL3089303.1"/>
    <property type="molecule type" value="Genomic_DNA"/>
</dbReference>
<reference evidence="3 4" key="1">
    <citation type="submission" date="2024-10" db="EMBL/GenBank/DDBJ databases">
        <authorList>
            <person name="Kim D."/>
        </authorList>
    </citation>
    <scope>NUCLEOTIDE SEQUENCE [LARGE SCALE GENOMIC DNA]</scope>
    <source>
        <strain evidence="3">Taebaek</strain>
    </source>
</reference>
<keyword evidence="4" id="KW-1185">Reference proteome</keyword>